<evidence type="ECO:0008006" key="4">
    <source>
        <dbReference type="Google" id="ProtNLM"/>
    </source>
</evidence>
<evidence type="ECO:0000313" key="3">
    <source>
        <dbReference type="Proteomes" id="UP000540656"/>
    </source>
</evidence>
<dbReference type="AlphaFoldDB" id="A0A7Y9S0B7"/>
<gene>
    <name evidence="2" type="ORF">BJ980_000841</name>
</gene>
<organism evidence="2 3">
    <name type="scientific">Nocardioides daedukensis</name>
    <dbReference type="NCBI Taxonomy" id="634462"/>
    <lineage>
        <taxon>Bacteria</taxon>
        <taxon>Bacillati</taxon>
        <taxon>Actinomycetota</taxon>
        <taxon>Actinomycetes</taxon>
        <taxon>Propionibacteriales</taxon>
        <taxon>Nocardioidaceae</taxon>
        <taxon>Nocardioides</taxon>
    </lineage>
</organism>
<dbReference type="EMBL" id="JACCAA010000001">
    <property type="protein sequence ID" value="NYG57918.1"/>
    <property type="molecule type" value="Genomic_DNA"/>
</dbReference>
<evidence type="ECO:0000313" key="2">
    <source>
        <dbReference type="EMBL" id="NYG57918.1"/>
    </source>
</evidence>
<feature type="compositionally biased region" description="Polar residues" evidence="1">
    <location>
        <begin position="29"/>
        <end position="42"/>
    </location>
</feature>
<feature type="region of interest" description="Disordered" evidence="1">
    <location>
        <begin position="29"/>
        <end position="51"/>
    </location>
</feature>
<protein>
    <recommendedName>
        <fullName evidence="4">DUF2613 family protein</fullName>
    </recommendedName>
</protein>
<comment type="caution">
    <text evidence="2">The sequence shown here is derived from an EMBL/GenBank/DDBJ whole genome shotgun (WGS) entry which is preliminary data.</text>
</comment>
<dbReference type="RefSeq" id="WP_179501129.1">
    <property type="nucleotide sequence ID" value="NZ_JACCAA010000001.1"/>
</dbReference>
<evidence type="ECO:0000256" key="1">
    <source>
        <dbReference type="SAM" id="MobiDB-lite"/>
    </source>
</evidence>
<proteinExistence type="predicted"/>
<dbReference type="Proteomes" id="UP000540656">
    <property type="component" value="Unassembled WGS sequence"/>
</dbReference>
<keyword evidence="3" id="KW-1185">Reference proteome</keyword>
<sequence>MNSIIGGIAALIVGGGLASATVFGVVSSQTGTSGESPANVNQPVIPYGANN</sequence>
<name>A0A7Y9S0B7_9ACTN</name>
<accession>A0A7Y9S0B7</accession>
<reference evidence="2 3" key="1">
    <citation type="submission" date="2020-07" db="EMBL/GenBank/DDBJ databases">
        <title>Sequencing the genomes of 1000 actinobacteria strains.</title>
        <authorList>
            <person name="Klenk H.-P."/>
        </authorList>
    </citation>
    <scope>NUCLEOTIDE SEQUENCE [LARGE SCALE GENOMIC DNA]</scope>
    <source>
        <strain evidence="2 3">DSM 23819</strain>
    </source>
</reference>